<dbReference type="InterPro" id="IPR051879">
    <property type="entry name" value="C2H2-ZF_Maturation_Protein"/>
</dbReference>
<reference evidence="10 11" key="1">
    <citation type="journal article" date="2012" name="Genome Biol.">
        <title>Genome and low-iron response of an oceanic diatom adapted to chronic iron limitation.</title>
        <authorList>
            <person name="Lommer M."/>
            <person name="Specht M."/>
            <person name="Roy A.S."/>
            <person name="Kraemer L."/>
            <person name="Andreson R."/>
            <person name="Gutowska M.A."/>
            <person name="Wolf J."/>
            <person name="Bergner S.V."/>
            <person name="Schilhabel M.B."/>
            <person name="Klostermeier U.C."/>
            <person name="Beiko R.G."/>
            <person name="Rosenstiel P."/>
            <person name="Hippler M."/>
            <person name="Laroche J."/>
        </authorList>
    </citation>
    <scope>NUCLEOTIDE SEQUENCE [LARGE SCALE GENOMIC DNA]</scope>
    <source>
        <strain evidence="10 11">CCMP1005</strain>
    </source>
</reference>
<sequence>MSGGSYSRKKGARSKIKKYKRKTWLCRRAKDTDQIQDELEKEQRTGVSAAKFEYDDDLPGGGQFYCVETGKHFADAKALADHKKSRYYKRRCKELKEEKYTQAEAEWAAGLTREKLPPAHGNKTS</sequence>
<dbReference type="GO" id="GO:0042254">
    <property type="term" value="P:ribosome biogenesis"/>
    <property type="evidence" value="ECO:0007669"/>
    <property type="project" value="UniProtKB-KW"/>
</dbReference>
<evidence type="ECO:0000256" key="3">
    <source>
        <dbReference type="ARBA" id="ARBA00022490"/>
    </source>
</evidence>
<evidence type="ECO:0000256" key="2">
    <source>
        <dbReference type="ARBA" id="ARBA00004496"/>
    </source>
</evidence>
<dbReference type="PANTHER" id="PTHR46095">
    <property type="entry name" value="ZINC FINGER PROTEIN 593"/>
    <property type="match status" value="1"/>
</dbReference>
<protein>
    <recommendedName>
        <fullName evidence="12">C2H2-type domain-containing protein</fullName>
    </recommendedName>
</protein>
<dbReference type="PANTHER" id="PTHR46095:SF1">
    <property type="entry name" value="ZINC FINGER PROTEIN 593"/>
    <property type="match status" value="1"/>
</dbReference>
<evidence type="ECO:0000313" key="11">
    <source>
        <dbReference type="Proteomes" id="UP000266841"/>
    </source>
</evidence>
<evidence type="ECO:0000313" key="10">
    <source>
        <dbReference type="EMBL" id="EJK70860.1"/>
    </source>
</evidence>
<evidence type="ECO:0000256" key="9">
    <source>
        <dbReference type="ARBA" id="ARBA00038064"/>
    </source>
</evidence>
<keyword evidence="6" id="KW-0863">Zinc-finger</keyword>
<dbReference type="eggNOG" id="KOG3408">
    <property type="taxonomic scope" value="Eukaryota"/>
</dbReference>
<dbReference type="SUPFAM" id="SSF57667">
    <property type="entry name" value="beta-beta-alpha zinc fingers"/>
    <property type="match status" value="1"/>
</dbReference>
<evidence type="ECO:0000256" key="6">
    <source>
        <dbReference type="ARBA" id="ARBA00022771"/>
    </source>
</evidence>
<gene>
    <name evidence="10" type="ORF">THAOC_07749</name>
</gene>
<organism evidence="10 11">
    <name type="scientific">Thalassiosira oceanica</name>
    <name type="common">Marine diatom</name>
    <dbReference type="NCBI Taxonomy" id="159749"/>
    <lineage>
        <taxon>Eukaryota</taxon>
        <taxon>Sar</taxon>
        <taxon>Stramenopiles</taxon>
        <taxon>Ochrophyta</taxon>
        <taxon>Bacillariophyta</taxon>
        <taxon>Coscinodiscophyceae</taxon>
        <taxon>Thalassiosirophycidae</taxon>
        <taxon>Thalassiosirales</taxon>
        <taxon>Thalassiosiraceae</taxon>
        <taxon>Thalassiosira</taxon>
    </lineage>
</organism>
<dbReference type="AlphaFoldDB" id="K0SZK0"/>
<dbReference type="GO" id="GO:0043021">
    <property type="term" value="F:ribonucleoprotein complex binding"/>
    <property type="evidence" value="ECO:0007669"/>
    <property type="project" value="UniProtKB-ARBA"/>
</dbReference>
<name>K0SZK0_THAOC</name>
<evidence type="ECO:0000256" key="8">
    <source>
        <dbReference type="ARBA" id="ARBA00023242"/>
    </source>
</evidence>
<keyword evidence="11" id="KW-1185">Reference proteome</keyword>
<keyword evidence="8" id="KW-0539">Nucleus</keyword>
<keyword evidence="4" id="KW-0690">Ribosome biogenesis</keyword>
<evidence type="ECO:0000256" key="7">
    <source>
        <dbReference type="ARBA" id="ARBA00022833"/>
    </source>
</evidence>
<dbReference type="EMBL" id="AGNL01007957">
    <property type="protein sequence ID" value="EJK70860.1"/>
    <property type="molecule type" value="Genomic_DNA"/>
</dbReference>
<keyword evidence="3" id="KW-0963">Cytoplasm</keyword>
<dbReference type="GO" id="GO:0005634">
    <property type="term" value="C:nucleus"/>
    <property type="evidence" value="ECO:0007669"/>
    <property type="project" value="UniProtKB-SubCell"/>
</dbReference>
<dbReference type="Gene3D" id="3.30.160.60">
    <property type="entry name" value="Classic Zinc Finger"/>
    <property type="match status" value="1"/>
</dbReference>
<dbReference type="OrthoDB" id="24683at2759"/>
<evidence type="ECO:0000256" key="1">
    <source>
        <dbReference type="ARBA" id="ARBA00004123"/>
    </source>
</evidence>
<keyword evidence="5" id="KW-0479">Metal-binding</keyword>
<dbReference type="GO" id="GO:0008270">
    <property type="term" value="F:zinc ion binding"/>
    <property type="evidence" value="ECO:0007669"/>
    <property type="project" value="UniProtKB-KW"/>
</dbReference>
<comment type="similarity">
    <text evidence="9">Belongs to the ZNF593/BUD20 C2H2-type zinc-finger protein family.</text>
</comment>
<evidence type="ECO:0008006" key="12">
    <source>
        <dbReference type="Google" id="ProtNLM"/>
    </source>
</evidence>
<keyword evidence="7" id="KW-0862">Zinc</keyword>
<comment type="subcellular location">
    <subcellularLocation>
        <location evidence="2">Cytoplasm</location>
    </subcellularLocation>
    <subcellularLocation>
        <location evidence="1">Nucleus</location>
    </subcellularLocation>
</comment>
<dbReference type="OMA" id="MKDHFRS"/>
<dbReference type="InterPro" id="IPR036236">
    <property type="entry name" value="Znf_C2H2_sf"/>
</dbReference>
<comment type="caution">
    <text evidence="10">The sequence shown here is derived from an EMBL/GenBank/DDBJ whole genome shotgun (WGS) entry which is preliminary data.</text>
</comment>
<evidence type="ECO:0000256" key="4">
    <source>
        <dbReference type="ARBA" id="ARBA00022517"/>
    </source>
</evidence>
<dbReference type="GO" id="GO:0005737">
    <property type="term" value="C:cytoplasm"/>
    <property type="evidence" value="ECO:0007669"/>
    <property type="project" value="UniProtKB-SubCell"/>
</dbReference>
<dbReference type="FunFam" id="3.30.160.60:FF:000299">
    <property type="entry name" value="Zinc finger protein 593"/>
    <property type="match status" value="1"/>
</dbReference>
<accession>K0SZK0</accession>
<proteinExistence type="inferred from homology"/>
<evidence type="ECO:0000256" key="5">
    <source>
        <dbReference type="ARBA" id="ARBA00022723"/>
    </source>
</evidence>
<dbReference type="Proteomes" id="UP000266841">
    <property type="component" value="Unassembled WGS sequence"/>
</dbReference>